<gene>
    <name evidence="1" type="ORF">GCM10007100_19390</name>
</gene>
<reference evidence="1" key="2">
    <citation type="submission" date="2020-09" db="EMBL/GenBank/DDBJ databases">
        <authorList>
            <person name="Sun Q."/>
            <person name="Kim S."/>
        </authorList>
    </citation>
    <scope>NUCLEOTIDE SEQUENCE</scope>
    <source>
        <strain evidence="1">KCTC 12988</strain>
    </source>
</reference>
<evidence type="ECO:0008006" key="3">
    <source>
        <dbReference type="Google" id="ProtNLM"/>
    </source>
</evidence>
<sequence>MDGFGSFTSDGFHPHEGEIALLLRMKNHFFPTALVVSFLTTSLMADETKEPLAPFRGVTKSGADRSTLTGKVMAGYQGWFNCPQDGSGLGWTHWARQANQPFGPGNITVDLWPDMSEATVEEHYPTHFRMADGSPATVFSSHNRLTVLRHFRWMREYGIDGVFVQRFANGLQRKDFRHHKDVVLSHCREGANLEGRAYAVMYDLSGLAKGETQQVADDWKMLREKMEMGMDPAYLQHEGKPLVAIWGIGFGDDRAYTLTESRKLIEFFKAEGCSVMLGVPSWWRTQTRDATPDPKLHEALALADVISPWTPGRYRTPESARSHALQLYPGDLAWCRDRSIDFLPVVFPGFSWKNLKPARELDSIPRLEGRFLWSQFIAAQKSGAQMVYVAMFDEVDEGTAIFKCSNHPPVGDTPFLTFGGFPSDHYLWLTGEGGNLIRGERTEKSFPVRPTAEQKE</sequence>
<accession>A0A918TM49</accession>
<proteinExistence type="predicted"/>
<evidence type="ECO:0000313" key="2">
    <source>
        <dbReference type="Proteomes" id="UP000644507"/>
    </source>
</evidence>
<dbReference type="AlphaFoldDB" id="A0A918TM49"/>
<keyword evidence="2" id="KW-1185">Reference proteome</keyword>
<comment type="caution">
    <text evidence="1">The sequence shown here is derived from an EMBL/GenBank/DDBJ whole genome shotgun (WGS) entry which is preliminary data.</text>
</comment>
<dbReference type="Proteomes" id="UP000644507">
    <property type="component" value="Unassembled WGS sequence"/>
</dbReference>
<reference evidence="1" key="1">
    <citation type="journal article" date="2014" name="Int. J. Syst. Evol. Microbiol.">
        <title>Complete genome sequence of Corynebacterium casei LMG S-19264T (=DSM 44701T), isolated from a smear-ripened cheese.</title>
        <authorList>
            <consortium name="US DOE Joint Genome Institute (JGI-PGF)"/>
            <person name="Walter F."/>
            <person name="Albersmeier A."/>
            <person name="Kalinowski J."/>
            <person name="Ruckert C."/>
        </authorList>
    </citation>
    <scope>NUCLEOTIDE SEQUENCE</scope>
    <source>
        <strain evidence="1">KCTC 12988</strain>
    </source>
</reference>
<dbReference type="EMBL" id="BMXI01000007">
    <property type="protein sequence ID" value="GHC53090.1"/>
    <property type="molecule type" value="Genomic_DNA"/>
</dbReference>
<name>A0A918TM49_9BACT</name>
<dbReference type="CDD" id="cd11576">
    <property type="entry name" value="GH99_GH71_like_2"/>
    <property type="match status" value="1"/>
</dbReference>
<dbReference type="Gene3D" id="3.20.20.80">
    <property type="entry name" value="Glycosidases"/>
    <property type="match status" value="1"/>
</dbReference>
<evidence type="ECO:0000313" key="1">
    <source>
        <dbReference type="EMBL" id="GHC53090.1"/>
    </source>
</evidence>
<organism evidence="1 2">
    <name type="scientific">Roseibacillus persicicus</name>
    <dbReference type="NCBI Taxonomy" id="454148"/>
    <lineage>
        <taxon>Bacteria</taxon>
        <taxon>Pseudomonadati</taxon>
        <taxon>Verrucomicrobiota</taxon>
        <taxon>Verrucomicrobiia</taxon>
        <taxon>Verrucomicrobiales</taxon>
        <taxon>Verrucomicrobiaceae</taxon>
        <taxon>Roseibacillus</taxon>
    </lineage>
</organism>
<protein>
    <recommendedName>
        <fullName evidence="3">Xylosidase/arabinosidase</fullName>
    </recommendedName>
</protein>